<dbReference type="Proteomes" id="UP001143474">
    <property type="component" value="Unassembled WGS sequence"/>
</dbReference>
<proteinExistence type="predicted"/>
<dbReference type="RefSeq" id="WP_271220861.1">
    <property type="nucleotide sequence ID" value="NZ_BAAAVD010000037.1"/>
</dbReference>
<name>A0A9W6I6E8_9ACTN</name>
<dbReference type="PANTHER" id="PTHR43283">
    <property type="entry name" value="BETA-LACTAMASE-RELATED"/>
    <property type="match status" value="1"/>
</dbReference>
<feature type="domain" description="Beta-lactamase-related" evidence="1">
    <location>
        <begin position="12"/>
        <end position="340"/>
    </location>
</feature>
<dbReference type="PANTHER" id="PTHR43283:SF3">
    <property type="entry name" value="BETA-LACTAMASE FAMILY PROTEIN (AFU_ORTHOLOGUE AFUA_5G07500)"/>
    <property type="match status" value="1"/>
</dbReference>
<gene>
    <name evidence="2" type="primary">ampC_1</name>
    <name evidence="2" type="ORF">GCM10017600_59420</name>
</gene>
<comment type="caution">
    <text evidence="2">The sequence shown here is derived from an EMBL/GenBank/DDBJ whole genome shotgun (WGS) entry which is preliminary data.</text>
</comment>
<keyword evidence="3" id="KW-1185">Reference proteome</keyword>
<keyword evidence="2" id="KW-0378">Hydrolase</keyword>
<dbReference type="InterPro" id="IPR001466">
    <property type="entry name" value="Beta-lactam-related"/>
</dbReference>
<accession>A0A9W6I6E8</accession>
<evidence type="ECO:0000313" key="2">
    <source>
        <dbReference type="EMBL" id="GLK12532.1"/>
    </source>
</evidence>
<dbReference type="InterPro" id="IPR012338">
    <property type="entry name" value="Beta-lactam/transpept-like"/>
</dbReference>
<dbReference type="EMBL" id="BSEV01000017">
    <property type="protein sequence ID" value="GLK12532.1"/>
    <property type="molecule type" value="Genomic_DNA"/>
</dbReference>
<dbReference type="Gene3D" id="3.40.710.10">
    <property type="entry name" value="DD-peptidase/beta-lactamase superfamily"/>
    <property type="match status" value="1"/>
</dbReference>
<dbReference type="AlphaFoldDB" id="A0A9W6I6E8"/>
<evidence type="ECO:0000313" key="3">
    <source>
        <dbReference type="Proteomes" id="UP001143474"/>
    </source>
</evidence>
<reference evidence="2" key="1">
    <citation type="journal article" date="2014" name="Int. J. Syst. Evol. Microbiol.">
        <title>Complete genome sequence of Corynebacterium casei LMG S-19264T (=DSM 44701T), isolated from a smear-ripened cheese.</title>
        <authorList>
            <consortium name="US DOE Joint Genome Institute (JGI-PGF)"/>
            <person name="Walter F."/>
            <person name="Albersmeier A."/>
            <person name="Kalinowski J."/>
            <person name="Ruckert C."/>
        </authorList>
    </citation>
    <scope>NUCLEOTIDE SEQUENCE</scope>
    <source>
        <strain evidence="2">VKM Ac-2007</strain>
    </source>
</reference>
<protein>
    <submittedName>
        <fullName evidence="2">Serine hydrolase</fullName>
    </submittedName>
</protein>
<organism evidence="2 3">
    <name type="scientific">Streptosporangium carneum</name>
    <dbReference type="NCBI Taxonomy" id="47481"/>
    <lineage>
        <taxon>Bacteria</taxon>
        <taxon>Bacillati</taxon>
        <taxon>Actinomycetota</taxon>
        <taxon>Actinomycetes</taxon>
        <taxon>Streptosporangiales</taxon>
        <taxon>Streptosporangiaceae</taxon>
        <taxon>Streptosporangium</taxon>
    </lineage>
</organism>
<dbReference type="GO" id="GO:0016787">
    <property type="term" value="F:hydrolase activity"/>
    <property type="evidence" value="ECO:0007669"/>
    <property type="project" value="UniProtKB-KW"/>
</dbReference>
<dbReference type="SUPFAM" id="SSF56601">
    <property type="entry name" value="beta-lactamase/transpeptidase-like"/>
    <property type="match status" value="1"/>
</dbReference>
<dbReference type="Pfam" id="PF00144">
    <property type="entry name" value="Beta-lactamase"/>
    <property type="match status" value="1"/>
</dbReference>
<dbReference type="InterPro" id="IPR050789">
    <property type="entry name" value="Diverse_Enzym_Activities"/>
</dbReference>
<evidence type="ECO:0000259" key="1">
    <source>
        <dbReference type="Pfam" id="PF00144"/>
    </source>
</evidence>
<sequence length="461" mass="49543">MSKLDEIRTWLRRRLPDLLAENRVPGAAVAVCAGDETIDVAAGTLNTATGVEATVDSLFQIGSVTKVLTATLAMQLVDEGMLDLDAPVRTYLPEFRIADERAAERVTVRQLMCHVGGFEGDIFTDTGKGDDCLEKYVGVLHQVPQLFEPGEMFSYNNAGFCVLGRIVEVVRGKPFDVCMRTHLFTPLGLTHAANDPYEAIIHRTAVGHIEPAPGAPLEPTRVWALARSNAPAGSMLAMRPRDLLVFARMHLAGGLGPDGGSVLSPASVRAMQRPQVTLPDINQGTAWGLGWELFDLPGGTVFGHDGNTIGQSAFLRAVPGRDVALAILTNGGLPRPVHTEIAGRVLHELGGVEPPRQPTPDPAAPSPDASRYVGTYVSSTCETAVSQDEEGRLWLERTPIGITAELDEVPYRTELVAWRGDTLLPVEPERGAHAPLAFLGDDGEGHALYLHTGRADRRVSS</sequence>
<reference evidence="2" key="2">
    <citation type="submission" date="2023-01" db="EMBL/GenBank/DDBJ databases">
        <authorList>
            <person name="Sun Q."/>
            <person name="Evtushenko L."/>
        </authorList>
    </citation>
    <scope>NUCLEOTIDE SEQUENCE</scope>
    <source>
        <strain evidence="2">VKM Ac-2007</strain>
    </source>
</reference>